<dbReference type="AlphaFoldDB" id="A0A2L1CPG8"/>
<proteinExistence type="predicted"/>
<sequence length="77" mass="8502">MKHLLLGFAALALSGCFGEEDRIYTVDELMADEALLAKIISECRNNPGALRQTPNCQNAEAAEWRIRLRLPRKSSGG</sequence>
<dbReference type="InterPro" id="IPR047937">
    <property type="entry name" value="Eex_IncN-like"/>
</dbReference>
<keyword evidence="1" id="KW-0614">Plasmid</keyword>
<organism evidence="1 2">
    <name type="scientific">Rhizobium leguminosarum bv. viciae</name>
    <dbReference type="NCBI Taxonomy" id="387"/>
    <lineage>
        <taxon>Bacteria</taxon>
        <taxon>Pseudomonadati</taxon>
        <taxon>Pseudomonadota</taxon>
        <taxon>Alphaproteobacteria</taxon>
        <taxon>Hyphomicrobiales</taxon>
        <taxon>Rhizobiaceae</taxon>
        <taxon>Rhizobium/Agrobacterium group</taxon>
        <taxon>Rhizobium</taxon>
    </lineage>
</organism>
<dbReference type="RefSeq" id="WP_018516985.1">
    <property type="nucleotide sequence ID" value="NZ_CP025507.1"/>
</dbReference>
<dbReference type="NCBIfam" id="NF033894">
    <property type="entry name" value="Eex_IncN"/>
    <property type="match status" value="1"/>
</dbReference>
<name>A0A2L1CPG8_RHILV</name>
<evidence type="ECO:0000313" key="1">
    <source>
        <dbReference type="EMBL" id="QND43917.1"/>
    </source>
</evidence>
<dbReference type="Proteomes" id="UP000515518">
    <property type="component" value="Plasmid p_1"/>
</dbReference>
<accession>A0A2L1CPG8</accession>
<geneLocation type="plasmid" evidence="1 2">
    <name>p_1</name>
</geneLocation>
<keyword evidence="1" id="KW-0449">Lipoprotein</keyword>
<gene>
    <name evidence="1" type="ORF">HB770_33380</name>
</gene>
<dbReference type="EMBL" id="CP050552">
    <property type="protein sequence ID" value="QND43917.1"/>
    <property type="molecule type" value="Genomic_DNA"/>
</dbReference>
<dbReference type="PROSITE" id="PS51257">
    <property type="entry name" value="PROKAR_LIPOPROTEIN"/>
    <property type="match status" value="1"/>
</dbReference>
<evidence type="ECO:0000313" key="2">
    <source>
        <dbReference type="Proteomes" id="UP000515518"/>
    </source>
</evidence>
<protein>
    <submittedName>
        <fullName evidence="1">EexN family lipoprotein</fullName>
    </submittedName>
</protein>
<reference evidence="2" key="1">
    <citation type="journal article" date="2020" name="Mol. Plant Microbe">
        <title>Rhizobial microsymbionts of the narrowly endemic Oxytropis species growing in Kamchatka are characterized by significant genetic diversity and possess a set of genes that are associated with T3SS and T6SS secretion systems and can affect the development of symbiosis.</title>
        <authorList>
            <person name="Safronova V."/>
            <person name="Guro P."/>
            <person name="Sazanova A."/>
            <person name="Kuznetsova I."/>
            <person name="Belimov A."/>
            <person name="Yakubov V."/>
            <person name="Chirak E."/>
            <person name="Afonin A."/>
            <person name="Gogolev Y."/>
            <person name="Andronov E."/>
            <person name="Tikhonovich I."/>
        </authorList>
    </citation>
    <scope>NUCLEOTIDE SEQUENCE [LARGE SCALE GENOMIC DNA]</scope>
    <source>
        <strain evidence="2">RCAM0610</strain>
        <plasmid evidence="2">p_1</plasmid>
    </source>
</reference>